<feature type="active site" description="Proton acceptor" evidence="10">
    <location>
        <position position="337"/>
    </location>
</feature>
<keyword evidence="10" id="KW-0963">Cytoplasm</keyword>
<evidence type="ECO:0000313" key="13">
    <source>
        <dbReference type="EMBL" id="MFD1951126.1"/>
    </source>
</evidence>
<keyword evidence="6 10" id="KW-0460">Magnesium</keyword>
<dbReference type="InterPro" id="IPR029017">
    <property type="entry name" value="Enolase-like_N"/>
</dbReference>
<dbReference type="SFLD" id="SFLDF00002">
    <property type="entry name" value="enolase"/>
    <property type="match status" value="1"/>
</dbReference>
<dbReference type="InterPro" id="IPR020810">
    <property type="entry name" value="Enolase_C"/>
</dbReference>
<keyword evidence="10" id="KW-0479">Metal-binding</keyword>
<dbReference type="Gene3D" id="3.20.20.120">
    <property type="entry name" value="Enolase-like C-terminal domain"/>
    <property type="match status" value="1"/>
</dbReference>
<dbReference type="InterPro" id="IPR020811">
    <property type="entry name" value="Enolase_N"/>
</dbReference>
<dbReference type="SMART" id="SM01192">
    <property type="entry name" value="Enolase_C"/>
    <property type="match status" value="1"/>
</dbReference>
<accession>A0ABW4TYQ9</accession>
<feature type="binding site" evidence="10">
    <location>
        <position position="367"/>
    </location>
    <ligand>
        <name>(2R)-2-phosphoglycerate</name>
        <dbReference type="ChEBI" id="CHEBI:58289"/>
    </ligand>
</feature>
<comment type="caution">
    <text evidence="13">The sequence shown here is derived from an EMBL/GenBank/DDBJ whole genome shotgun (WGS) entry which is preliminary data.</text>
</comment>
<comment type="function">
    <text evidence="9 10">Catalyzes the reversible conversion of 2-phosphoglycerate (2-PG) into phosphoenolpyruvate (PEP). It is essential for the degradation of carbohydrates via glycolysis.</text>
</comment>
<feature type="binding site" evidence="10">
    <location>
        <position position="312"/>
    </location>
    <ligand>
        <name>Mg(2+)</name>
        <dbReference type="ChEBI" id="CHEBI:18420"/>
    </ligand>
</feature>
<feature type="domain" description="Enolase N-terminal" evidence="12">
    <location>
        <begin position="4"/>
        <end position="134"/>
    </location>
</feature>
<dbReference type="RefSeq" id="WP_380929584.1">
    <property type="nucleotide sequence ID" value="NZ_JBHUGS010000002.1"/>
</dbReference>
<keyword evidence="8 10" id="KW-0456">Lyase</keyword>
<dbReference type="CDD" id="cd03313">
    <property type="entry name" value="enolase"/>
    <property type="match status" value="1"/>
</dbReference>
<dbReference type="EC" id="4.2.1.11" evidence="3 10"/>
<proteinExistence type="inferred from homology"/>
<evidence type="ECO:0000256" key="3">
    <source>
        <dbReference type="ARBA" id="ARBA00012058"/>
    </source>
</evidence>
<evidence type="ECO:0000256" key="8">
    <source>
        <dbReference type="ARBA" id="ARBA00023239"/>
    </source>
</evidence>
<dbReference type="Proteomes" id="UP001597400">
    <property type="component" value="Unassembled WGS sequence"/>
</dbReference>
<dbReference type="SUPFAM" id="SSF54826">
    <property type="entry name" value="Enolase N-terminal domain-like"/>
    <property type="match status" value="1"/>
</dbReference>
<dbReference type="PANTHER" id="PTHR11902:SF1">
    <property type="entry name" value="ENOLASE"/>
    <property type="match status" value="1"/>
</dbReference>
<dbReference type="SFLD" id="SFLDG00178">
    <property type="entry name" value="enolase"/>
    <property type="match status" value="1"/>
</dbReference>
<comment type="pathway">
    <text evidence="1 10">Carbohydrate degradation; glycolysis; pyruvate from D-glyceraldehyde 3-phosphate: step 4/5.</text>
</comment>
<feature type="binding site" evidence="10">
    <location>
        <position position="366"/>
    </location>
    <ligand>
        <name>(2R)-2-phosphoglycerate</name>
        <dbReference type="ChEBI" id="CHEBI:58289"/>
    </ligand>
</feature>
<dbReference type="EMBL" id="JBHUGS010000002">
    <property type="protein sequence ID" value="MFD1951126.1"/>
    <property type="molecule type" value="Genomic_DNA"/>
</dbReference>
<dbReference type="GO" id="GO:0004634">
    <property type="term" value="F:phosphopyruvate hydratase activity"/>
    <property type="evidence" value="ECO:0007669"/>
    <property type="project" value="UniProtKB-EC"/>
</dbReference>
<comment type="subcellular location">
    <subcellularLocation>
        <location evidence="10">Cytoplasm</location>
    </subcellularLocation>
    <subcellularLocation>
        <location evidence="10">Secreted</location>
    </subcellularLocation>
    <subcellularLocation>
        <location evidence="10">Cell surface</location>
    </subcellularLocation>
    <text evidence="10">Fractions of enolase are present in both the cytoplasm and on the cell surface.</text>
</comment>
<evidence type="ECO:0000256" key="1">
    <source>
        <dbReference type="ARBA" id="ARBA00005031"/>
    </source>
</evidence>
<evidence type="ECO:0000256" key="6">
    <source>
        <dbReference type="ARBA" id="ARBA00022842"/>
    </source>
</evidence>
<keyword evidence="7 10" id="KW-0324">Glycolysis</keyword>
<feature type="binding site" evidence="10">
    <location>
        <position position="163"/>
    </location>
    <ligand>
        <name>(2R)-2-phosphoglycerate</name>
        <dbReference type="ChEBI" id="CHEBI:58289"/>
    </ligand>
</feature>
<dbReference type="InterPro" id="IPR020809">
    <property type="entry name" value="Enolase_CS"/>
</dbReference>
<dbReference type="NCBIfam" id="TIGR01060">
    <property type="entry name" value="eno"/>
    <property type="match status" value="1"/>
</dbReference>
<evidence type="ECO:0000259" key="12">
    <source>
        <dbReference type="SMART" id="SM01193"/>
    </source>
</evidence>
<dbReference type="Pfam" id="PF03952">
    <property type="entry name" value="Enolase_N"/>
    <property type="match status" value="1"/>
</dbReference>
<dbReference type="PROSITE" id="PS00164">
    <property type="entry name" value="ENOLASE"/>
    <property type="match status" value="1"/>
</dbReference>
<feature type="binding site" evidence="10">
    <location>
        <position position="285"/>
    </location>
    <ligand>
        <name>Mg(2+)</name>
        <dbReference type="ChEBI" id="CHEBI:18420"/>
    </ligand>
</feature>
<dbReference type="PANTHER" id="PTHR11902">
    <property type="entry name" value="ENOLASE"/>
    <property type="match status" value="1"/>
</dbReference>
<evidence type="ECO:0000256" key="4">
    <source>
        <dbReference type="ARBA" id="ARBA00017068"/>
    </source>
</evidence>
<dbReference type="PIRSF" id="PIRSF001400">
    <property type="entry name" value="Enolase"/>
    <property type="match status" value="1"/>
</dbReference>
<name>A0ABW4TYQ9_9SPHN</name>
<dbReference type="Gene3D" id="3.30.390.10">
    <property type="entry name" value="Enolase-like, N-terminal domain"/>
    <property type="match status" value="1"/>
</dbReference>
<organism evidence="13 14">
    <name type="scientific">Sphingomonas arantia</name>
    <dbReference type="NCBI Taxonomy" id="1460676"/>
    <lineage>
        <taxon>Bacteria</taxon>
        <taxon>Pseudomonadati</taxon>
        <taxon>Pseudomonadota</taxon>
        <taxon>Alphaproteobacteria</taxon>
        <taxon>Sphingomonadales</taxon>
        <taxon>Sphingomonadaceae</taxon>
        <taxon>Sphingomonas</taxon>
    </lineage>
</organism>
<keyword evidence="14" id="KW-1185">Reference proteome</keyword>
<dbReference type="Pfam" id="PF00113">
    <property type="entry name" value="Enolase_C"/>
    <property type="match status" value="1"/>
</dbReference>
<dbReference type="SFLD" id="SFLDS00001">
    <property type="entry name" value="Enolase"/>
    <property type="match status" value="1"/>
</dbReference>
<dbReference type="SUPFAM" id="SSF51604">
    <property type="entry name" value="Enolase C-terminal domain-like"/>
    <property type="match status" value="1"/>
</dbReference>
<dbReference type="InterPro" id="IPR000941">
    <property type="entry name" value="Enolase"/>
</dbReference>
<evidence type="ECO:0000313" key="14">
    <source>
        <dbReference type="Proteomes" id="UP001597400"/>
    </source>
</evidence>
<dbReference type="InterPro" id="IPR036849">
    <property type="entry name" value="Enolase-like_C_sf"/>
</dbReference>
<dbReference type="HAMAP" id="MF_00318">
    <property type="entry name" value="Enolase"/>
    <property type="match status" value="1"/>
</dbReference>
<gene>
    <name evidence="10 13" type="primary">eno</name>
    <name evidence="13" type="ORF">ACFSGX_10150</name>
</gene>
<sequence length="427" mass="45319">MTAIVDVHARMIVDSRGNPTVEVDVTLEDGSFGRAAVPSGASTGAHEAVELRDGDKTRWLGKGVDKAIDAVNGELADAIIGIDAEDQAAIDTTMIELDGTPNKGRIGANAILGASLATAKAAAEARGLPLYRYVGGVSAHVLPVPMMNIINGGMHADNPIDFQEFMIVPVGAENMVEAVRCGAEIFHTLKKGLHDKGLSTSVGDEGGFAPNIGSPVEALDFIMQSIEKAGYRPGDDVMLALDCAATEFFRDGAYHLDGEGRVLSPAEMADYLADLAARYPIFSIEDGMGEDDFEGWKLLTDKIGHTTQLVGDDLFVTNPERLGQGIRDGLANSLLVKVNQIGTLTETLQAVSMAQRAGYTAVMSHRSGETEDSTIADLSVATNCGQIKTGSLARSDRLAKYNQLIRIEEELGIVAEYAGRSILRRTA</sequence>
<evidence type="ECO:0000256" key="2">
    <source>
        <dbReference type="ARBA" id="ARBA00009604"/>
    </source>
</evidence>
<comment type="catalytic activity">
    <reaction evidence="10">
        <text>(2R)-2-phosphoglycerate = phosphoenolpyruvate + H2O</text>
        <dbReference type="Rhea" id="RHEA:10164"/>
        <dbReference type="ChEBI" id="CHEBI:15377"/>
        <dbReference type="ChEBI" id="CHEBI:58289"/>
        <dbReference type="ChEBI" id="CHEBI:58702"/>
        <dbReference type="EC" id="4.2.1.11"/>
    </reaction>
</comment>
<comment type="cofactor">
    <cofactor evidence="10">
        <name>Mg(2+)</name>
        <dbReference type="ChEBI" id="CHEBI:18420"/>
    </cofactor>
    <text evidence="10">Binds a second Mg(2+) ion via substrate during catalysis.</text>
</comment>
<evidence type="ECO:0000256" key="9">
    <source>
        <dbReference type="ARBA" id="ARBA00045763"/>
    </source>
</evidence>
<dbReference type="PRINTS" id="PR00148">
    <property type="entry name" value="ENOLASE"/>
</dbReference>
<feature type="active site" description="Proton donor" evidence="10">
    <location>
        <position position="205"/>
    </location>
</feature>
<feature type="binding site" evidence="10">
    <location>
        <position position="388"/>
    </location>
    <ligand>
        <name>(2R)-2-phosphoglycerate</name>
        <dbReference type="ChEBI" id="CHEBI:58289"/>
    </ligand>
</feature>
<evidence type="ECO:0000256" key="7">
    <source>
        <dbReference type="ARBA" id="ARBA00023152"/>
    </source>
</evidence>
<evidence type="ECO:0000259" key="11">
    <source>
        <dbReference type="SMART" id="SM01192"/>
    </source>
</evidence>
<evidence type="ECO:0000256" key="10">
    <source>
        <dbReference type="HAMAP-Rule" id="MF_00318"/>
    </source>
</evidence>
<keyword evidence="5 10" id="KW-0964">Secreted</keyword>
<reference evidence="14" key="1">
    <citation type="journal article" date="2019" name="Int. J. Syst. Evol. Microbiol.">
        <title>The Global Catalogue of Microorganisms (GCM) 10K type strain sequencing project: providing services to taxonomists for standard genome sequencing and annotation.</title>
        <authorList>
            <consortium name="The Broad Institute Genomics Platform"/>
            <consortium name="The Broad Institute Genome Sequencing Center for Infectious Disease"/>
            <person name="Wu L."/>
            <person name="Ma J."/>
        </authorList>
    </citation>
    <scope>NUCLEOTIDE SEQUENCE [LARGE SCALE GENOMIC DNA]</scope>
    <source>
        <strain evidence="14">CGMCC 1.12702</strain>
    </source>
</reference>
<dbReference type="SMART" id="SM01193">
    <property type="entry name" value="Enolase_N"/>
    <property type="match status" value="1"/>
</dbReference>
<feature type="binding site" evidence="10">
    <location>
        <position position="242"/>
    </location>
    <ligand>
        <name>Mg(2+)</name>
        <dbReference type="ChEBI" id="CHEBI:18420"/>
    </ligand>
</feature>
<feature type="domain" description="Enolase C-terminal TIM barrel" evidence="11">
    <location>
        <begin position="139"/>
        <end position="425"/>
    </location>
</feature>
<evidence type="ECO:0000256" key="5">
    <source>
        <dbReference type="ARBA" id="ARBA00022525"/>
    </source>
</evidence>
<comment type="similarity">
    <text evidence="2 10">Belongs to the enolase family.</text>
</comment>
<protein>
    <recommendedName>
        <fullName evidence="4 10">Enolase</fullName>
        <ecNumber evidence="3 10">4.2.1.11</ecNumber>
    </recommendedName>
    <alternativeName>
        <fullName evidence="10">2-phospho-D-glycerate hydro-lyase</fullName>
    </alternativeName>
    <alternativeName>
        <fullName evidence="10">2-phosphoglycerate dehydratase</fullName>
    </alternativeName>
</protein>
<feature type="binding site" evidence="10">
    <location>
        <position position="337"/>
    </location>
    <ligand>
        <name>(2R)-2-phosphoglycerate</name>
        <dbReference type="ChEBI" id="CHEBI:58289"/>
    </ligand>
</feature>